<organism evidence="3">
    <name type="scientific">Candidatus Kentrum sp. TUN</name>
    <dbReference type="NCBI Taxonomy" id="2126343"/>
    <lineage>
        <taxon>Bacteria</taxon>
        <taxon>Pseudomonadati</taxon>
        <taxon>Pseudomonadota</taxon>
        <taxon>Gammaproteobacteria</taxon>
        <taxon>Candidatus Kentrum</taxon>
    </lineage>
</organism>
<name>A0A450ZKZ1_9GAMM</name>
<evidence type="ECO:0000313" key="3">
    <source>
        <dbReference type="EMBL" id="VFK54479.1"/>
    </source>
</evidence>
<dbReference type="EMBL" id="CAADFX010000007">
    <property type="protein sequence ID" value="VFK51352.1"/>
    <property type="molecule type" value="Genomic_DNA"/>
</dbReference>
<evidence type="ECO:0000313" key="2">
    <source>
        <dbReference type="EMBL" id="VFK51352.1"/>
    </source>
</evidence>
<accession>A0A450ZKZ1</accession>
<reference evidence="3" key="1">
    <citation type="submission" date="2019-02" db="EMBL/GenBank/DDBJ databases">
        <authorList>
            <person name="Gruber-Vodicka R. H."/>
            <person name="Seah K. B. B."/>
        </authorList>
    </citation>
    <scope>NUCLEOTIDE SEQUENCE</scope>
    <source>
        <strain evidence="2">BECK_BY1</strain>
        <strain evidence="1">BECK_BY2</strain>
        <strain evidence="3">BECK_BY3</strain>
    </source>
</reference>
<dbReference type="EMBL" id="CAADFY010000043">
    <property type="protein sequence ID" value="VFK54479.1"/>
    <property type="molecule type" value="Genomic_DNA"/>
</dbReference>
<proteinExistence type="predicted"/>
<dbReference type="AlphaFoldDB" id="A0A450ZKZ1"/>
<protein>
    <submittedName>
        <fullName evidence="3">Uncharacterized protein</fullName>
    </submittedName>
</protein>
<sequence length="55" mass="6327">MFPGNNLDLQNTDFTNAQSCLVGLKQSFVRDFKDKAIDEHWDSHTKVSDVIAWKD</sequence>
<evidence type="ECO:0000313" key="1">
    <source>
        <dbReference type="EMBL" id="VFK51160.1"/>
    </source>
</evidence>
<dbReference type="EMBL" id="CAADFV010000005">
    <property type="protein sequence ID" value="VFK51160.1"/>
    <property type="molecule type" value="Genomic_DNA"/>
</dbReference>
<gene>
    <name evidence="2" type="ORF">BECKTUN1418D_GA0071000_100722</name>
    <name evidence="1" type="ORF">BECKTUN1418E_GA0071001_100523</name>
    <name evidence="3" type="ORF">BECKTUN1418F_GA0071002_104310</name>
</gene>